<dbReference type="Gene3D" id="1.20.5.110">
    <property type="match status" value="1"/>
</dbReference>
<evidence type="ECO:0000313" key="10">
    <source>
        <dbReference type="Proteomes" id="UP000774326"/>
    </source>
</evidence>
<dbReference type="GO" id="GO:0006906">
    <property type="term" value="P:vesicle fusion"/>
    <property type="evidence" value="ECO:0007669"/>
    <property type="project" value="TreeGrafter"/>
</dbReference>
<proteinExistence type="predicted"/>
<keyword evidence="2" id="KW-0813">Transport</keyword>
<dbReference type="GO" id="GO:0006888">
    <property type="term" value="P:endoplasmic reticulum to Golgi vesicle-mediated transport"/>
    <property type="evidence" value="ECO:0007669"/>
    <property type="project" value="TreeGrafter"/>
</dbReference>
<feature type="compositionally biased region" description="Low complexity" evidence="7">
    <location>
        <begin position="147"/>
        <end position="156"/>
    </location>
</feature>
<dbReference type="GO" id="GO:0015031">
    <property type="term" value="P:protein transport"/>
    <property type="evidence" value="ECO:0007669"/>
    <property type="project" value="UniProtKB-KW"/>
</dbReference>
<comment type="caution">
    <text evidence="9">The sequence shown here is derived from an EMBL/GenBank/DDBJ whole genome shotgun (WGS) entry which is preliminary data.</text>
</comment>
<keyword evidence="10" id="KW-1185">Reference proteome</keyword>
<evidence type="ECO:0000256" key="5">
    <source>
        <dbReference type="ARBA" id="ARBA00022989"/>
    </source>
</evidence>
<dbReference type="GO" id="GO:0031902">
    <property type="term" value="C:late endosome membrane"/>
    <property type="evidence" value="ECO:0007669"/>
    <property type="project" value="TreeGrafter"/>
</dbReference>
<keyword evidence="5 8" id="KW-1133">Transmembrane helix</keyword>
<dbReference type="GO" id="GO:0005484">
    <property type="term" value="F:SNAP receptor activity"/>
    <property type="evidence" value="ECO:0007669"/>
    <property type="project" value="TreeGrafter"/>
</dbReference>
<keyword evidence="6 8" id="KW-0472">Membrane</keyword>
<feature type="region of interest" description="Disordered" evidence="7">
    <location>
        <begin position="114"/>
        <end position="159"/>
    </location>
</feature>
<dbReference type="GO" id="GO:0000139">
    <property type="term" value="C:Golgi membrane"/>
    <property type="evidence" value="ECO:0007669"/>
    <property type="project" value="UniProtKB-SubCell"/>
</dbReference>
<dbReference type="Pfam" id="PF12352">
    <property type="entry name" value="V-SNARE_C"/>
    <property type="match status" value="1"/>
</dbReference>
<evidence type="ECO:0000256" key="6">
    <source>
        <dbReference type="ARBA" id="ARBA00023136"/>
    </source>
</evidence>
<feature type="compositionally biased region" description="Basic and acidic residues" evidence="7">
    <location>
        <begin position="114"/>
        <end position="128"/>
    </location>
</feature>
<feature type="compositionally biased region" description="Polar residues" evidence="7">
    <location>
        <begin position="130"/>
        <end position="146"/>
    </location>
</feature>
<evidence type="ECO:0000256" key="1">
    <source>
        <dbReference type="ARBA" id="ARBA00004409"/>
    </source>
</evidence>
<evidence type="ECO:0000256" key="2">
    <source>
        <dbReference type="ARBA" id="ARBA00022448"/>
    </source>
</evidence>
<evidence type="ECO:0000256" key="7">
    <source>
        <dbReference type="SAM" id="MobiDB-lite"/>
    </source>
</evidence>
<evidence type="ECO:0008006" key="11">
    <source>
        <dbReference type="Google" id="ProtNLM"/>
    </source>
</evidence>
<accession>A0A9P8TH00</accession>
<dbReference type="AlphaFoldDB" id="A0A9P8TH00"/>
<name>A0A9P8TH00_WICPI</name>
<sequence>MFDAQLLPLTGQNISNKDHTIQQNATYNHALKQITQIRKDLNEFESNLTSTSLSLQGTISVNISSLGKTIEDYETFGKNEIDEVKQEKFQTRLTNFKRDIIELKARFTDLKTQREESIQEKNRSELLRRNTVQQQASTDNPFSTNLQQQQQKQQQQSSMAYNEGLFKETNILQRGNAQLDEILEMGHQAMDELVHSNEIIRNFQRKLNGSLTTLGLSQETIRMIDKRAFQDKWIFYGLLVLFIVLCYFFWSWFDCCALNTSFDLLVILQLQSVDESQIFVHFHGVIRFDQSWSIRRFWDSVLLTVPQLAEIIGPPLKNITVIQFDYGVFLTDRPIGNLDLFQLIGGLIVILKLGKLFNSDWIELSMDIMARTQLPLQIVTKPNHKRVFSGLSDIIIFIDSMSTDQSVQRNSRDGAEGEITIGFDVNHFGKQISVDLLSDQIHLFWNSNDLGVIVNWMTQLTICVSTESENLTIRIQSHRMVRTSSDLNNLTSPNMVNLPLSSLEHGLV</sequence>
<dbReference type="GO" id="GO:0031201">
    <property type="term" value="C:SNARE complex"/>
    <property type="evidence" value="ECO:0007669"/>
    <property type="project" value="TreeGrafter"/>
</dbReference>
<dbReference type="PANTHER" id="PTHR21230">
    <property type="entry name" value="VESICLE TRANSPORT V-SNARE PROTEIN VTI1-RELATED"/>
    <property type="match status" value="1"/>
</dbReference>
<evidence type="ECO:0000256" key="4">
    <source>
        <dbReference type="ARBA" id="ARBA00022927"/>
    </source>
</evidence>
<dbReference type="EMBL" id="JAEUBG010005007">
    <property type="protein sequence ID" value="KAH3679218.1"/>
    <property type="molecule type" value="Genomic_DNA"/>
</dbReference>
<comment type="subcellular location">
    <subcellularLocation>
        <location evidence="1">Golgi apparatus membrane</location>
        <topology evidence="1">Single-pass type IV membrane protein</topology>
    </subcellularLocation>
</comment>
<dbReference type="GO" id="GO:0005789">
    <property type="term" value="C:endoplasmic reticulum membrane"/>
    <property type="evidence" value="ECO:0007669"/>
    <property type="project" value="TreeGrafter"/>
</dbReference>
<evidence type="ECO:0000256" key="8">
    <source>
        <dbReference type="SAM" id="Phobius"/>
    </source>
</evidence>
<reference evidence="9" key="1">
    <citation type="journal article" date="2021" name="Open Biol.">
        <title>Shared evolutionary footprints suggest mitochondrial oxidative damage underlies multiple complex I losses in fungi.</title>
        <authorList>
            <person name="Schikora-Tamarit M.A."/>
            <person name="Marcet-Houben M."/>
            <person name="Nosek J."/>
            <person name="Gabaldon T."/>
        </authorList>
    </citation>
    <scope>NUCLEOTIDE SEQUENCE</scope>
    <source>
        <strain evidence="9">CBS2887</strain>
    </source>
</reference>
<keyword evidence="4" id="KW-0653">Protein transport</keyword>
<feature type="transmembrane region" description="Helical" evidence="8">
    <location>
        <begin position="233"/>
        <end position="253"/>
    </location>
</feature>
<dbReference type="OrthoDB" id="158360at2759"/>
<protein>
    <recommendedName>
        <fullName evidence="11">t-SNARE coiled-coil homology domain-containing protein</fullName>
    </recommendedName>
</protein>
<reference evidence="9" key="2">
    <citation type="submission" date="2021-01" db="EMBL/GenBank/DDBJ databases">
        <authorList>
            <person name="Schikora-Tamarit M.A."/>
        </authorList>
    </citation>
    <scope>NUCLEOTIDE SEQUENCE</scope>
    <source>
        <strain evidence="9">CBS2887</strain>
    </source>
</reference>
<evidence type="ECO:0000256" key="3">
    <source>
        <dbReference type="ARBA" id="ARBA00022692"/>
    </source>
</evidence>
<organism evidence="9 10">
    <name type="scientific">Wickerhamomyces pijperi</name>
    <name type="common">Yeast</name>
    <name type="synonym">Pichia pijperi</name>
    <dbReference type="NCBI Taxonomy" id="599730"/>
    <lineage>
        <taxon>Eukaryota</taxon>
        <taxon>Fungi</taxon>
        <taxon>Dikarya</taxon>
        <taxon>Ascomycota</taxon>
        <taxon>Saccharomycotina</taxon>
        <taxon>Saccharomycetes</taxon>
        <taxon>Phaffomycetales</taxon>
        <taxon>Wickerhamomycetaceae</taxon>
        <taxon>Wickerhamomyces</taxon>
    </lineage>
</organism>
<gene>
    <name evidence="9" type="ORF">WICPIJ_008687</name>
</gene>
<dbReference type="PANTHER" id="PTHR21230:SF1">
    <property type="entry name" value="GOLGI SNAP RECEPTOR COMPLEX MEMBER 2"/>
    <property type="match status" value="1"/>
</dbReference>
<dbReference type="Proteomes" id="UP000774326">
    <property type="component" value="Unassembled WGS sequence"/>
</dbReference>
<evidence type="ECO:0000313" key="9">
    <source>
        <dbReference type="EMBL" id="KAH3679218.1"/>
    </source>
</evidence>
<keyword evidence="3 8" id="KW-0812">Transmembrane</keyword>
<dbReference type="GO" id="GO:0012507">
    <property type="term" value="C:ER to Golgi transport vesicle membrane"/>
    <property type="evidence" value="ECO:0007669"/>
    <property type="project" value="TreeGrafter"/>
</dbReference>
<dbReference type="GO" id="GO:0000149">
    <property type="term" value="F:SNARE binding"/>
    <property type="evidence" value="ECO:0007669"/>
    <property type="project" value="TreeGrafter"/>
</dbReference>